<dbReference type="AlphaFoldDB" id="A0A1I3Z6L3"/>
<keyword evidence="4" id="KW-0812">Transmembrane</keyword>
<dbReference type="InterPro" id="IPR050330">
    <property type="entry name" value="Bact_OuterMem_StrucFunc"/>
</dbReference>
<dbReference type="InterPro" id="IPR036737">
    <property type="entry name" value="OmpA-like_sf"/>
</dbReference>
<feature type="compositionally biased region" description="Basic and acidic residues" evidence="3">
    <location>
        <begin position="209"/>
        <end position="234"/>
    </location>
</feature>
<dbReference type="CDD" id="cd07185">
    <property type="entry name" value="OmpA_C-like"/>
    <property type="match status" value="1"/>
</dbReference>
<dbReference type="Gene3D" id="3.30.1330.60">
    <property type="entry name" value="OmpA-like domain"/>
    <property type="match status" value="1"/>
</dbReference>
<protein>
    <submittedName>
        <fullName evidence="6">Chemotaxis protein MotB</fullName>
    </submittedName>
</protein>
<name>A0A1I3Z6L3_9PROT</name>
<feature type="compositionally biased region" description="Basic and acidic residues" evidence="3">
    <location>
        <begin position="253"/>
        <end position="267"/>
    </location>
</feature>
<evidence type="ECO:0000313" key="7">
    <source>
        <dbReference type="Proteomes" id="UP000199473"/>
    </source>
</evidence>
<evidence type="ECO:0000256" key="4">
    <source>
        <dbReference type="SAM" id="Phobius"/>
    </source>
</evidence>
<dbReference type="InterPro" id="IPR006665">
    <property type="entry name" value="OmpA-like"/>
</dbReference>
<proteinExistence type="predicted"/>
<feature type="compositionally biased region" description="Basic and acidic residues" evidence="3">
    <location>
        <begin position="307"/>
        <end position="323"/>
    </location>
</feature>
<dbReference type="NCBIfam" id="NF006543">
    <property type="entry name" value="PRK09039.1-2"/>
    <property type="match status" value="1"/>
</dbReference>
<evidence type="ECO:0000256" key="2">
    <source>
        <dbReference type="SAM" id="Coils"/>
    </source>
</evidence>
<evidence type="ECO:0000256" key="3">
    <source>
        <dbReference type="SAM" id="MobiDB-lite"/>
    </source>
</evidence>
<dbReference type="OrthoDB" id="9815217at2"/>
<evidence type="ECO:0000259" key="5">
    <source>
        <dbReference type="PROSITE" id="PS51123"/>
    </source>
</evidence>
<dbReference type="Proteomes" id="UP000199473">
    <property type="component" value="Unassembled WGS sequence"/>
</dbReference>
<keyword evidence="1 4" id="KW-0472">Membrane</keyword>
<dbReference type="PANTHER" id="PTHR30329:SF21">
    <property type="entry name" value="LIPOPROTEIN YIAD-RELATED"/>
    <property type="match status" value="1"/>
</dbReference>
<gene>
    <name evidence="6" type="ORF">SAMN02745775_102234</name>
</gene>
<feature type="region of interest" description="Disordered" evidence="3">
    <location>
        <begin position="197"/>
        <end position="235"/>
    </location>
</feature>
<keyword evidence="4" id="KW-1133">Transmembrane helix</keyword>
<feature type="region of interest" description="Disordered" evidence="3">
    <location>
        <begin position="250"/>
        <end position="349"/>
    </location>
</feature>
<dbReference type="PROSITE" id="PS51123">
    <property type="entry name" value="OMPA_2"/>
    <property type="match status" value="1"/>
</dbReference>
<feature type="compositionally biased region" description="Polar residues" evidence="3">
    <location>
        <begin position="199"/>
        <end position="208"/>
    </location>
</feature>
<feature type="coiled-coil region" evidence="2">
    <location>
        <begin position="566"/>
        <end position="600"/>
    </location>
</feature>
<evidence type="ECO:0000256" key="1">
    <source>
        <dbReference type="PROSITE-ProRule" id="PRU00473"/>
    </source>
</evidence>
<feature type="domain" description="OmpA-like" evidence="5">
    <location>
        <begin position="650"/>
        <end position="778"/>
    </location>
</feature>
<dbReference type="GO" id="GO:0016020">
    <property type="term" value="C:membrane"/>
    <property type="evidence" value="ECO:0007669"/>
    <property type="project" value="UniProtKB-UniRule"/>
</dbReference>
<feature type="compositionally biased region" description="Basic and acidic residues" evidence="3">
    <location>
        <begin position="340"/>
        <end position="349"/>
    </location>
</feature>
<sequence length="995" mass="106924">MALRRRRKGGGGLEAWPGYVDALSTLLMVIIFVLLVFVLAQGFLSVALSSRDRALERLNRQVSELSELLALERGQAEELRTGLSRNAEELRASSAAREALARNFSILREERDRLATERESTRAERDRLAARIADLDLAAGGGAARIAELEGRLAEALARAEAAGGDAAATVRTLTDAQRLLAAERAALEAVRRDLSAARDQSATLTRDLSQERGTREATQRELVQERTTREATQRDLAMARSEITALSGNLAAERDQRAQRERELAEARTQGQALSRDLTAERDQRAQRERELAEARTQGQALSRDLAAEREQRAQRDRELAEARAQGQALSRDLTATRQARDSATESLEARRREAEALARDLAAARASLAAAQRDIATLREEAAALDRTVRADRATIEARLSDIARLTDQIRGLEALRDQLERQAAAALARAGDEERLRGTAEAALGEAQRLLANVTGRATTAERDTAEAAARANAADRAAAEAAARTATAERLAGEARQAAGVADARAVAAERVAQESQRAAQDADRARAAATLLATEASRRAQEADRARAAADGQAAEYARLSESARAQVALLTRQLEALRAELARVAATLEAEENAGRDKDVQIVNLGQRLNAALAARVEELQQYRSDFFGRLRRVLGDRPEVRIVGDRFVFQSEVLFPVGGAELSPGGQQQVRDLARVLIDLAAQFPPDLAWVLRVDGHADRSPIRGGGRFASNWELSAARSIAVAQLLMQEGLPANRLAAAAFGDTQPLDDRDTPDAFARNRRIELRLEAGPAGTRAAAPTPARSTQEAIRGLACGRVAELQGGSLVAGIGPRGSQARLRAALPGATPRLAIAEFDGPYCPVLEALRPVEPSAGAAAMRIGLGNGNPVREGDPLLFDLALPDWAAHVTLVYLSSDNKAVTLETLGRQQAGQRLRLGTPRPNFPGWMAEPPFGTDLVLAVASEAPLFATPRPIIEPVQDFATALRGAIAAARAAAQRISADLTVVEVTPR</sequence>
<accession>A0A1I3Z6L3</accession>
<dbReference type="EMBL" id="FOSQ01000002">
    <property type="protein sequence ID" value="SFK39742.1"/>
    <property type="molecule type" value="Genomic_DNA"/>
</dbReference>
<dbReference type="RefSeq" id="WP_092958157.1">
    <property type="nucleotide sequence ID" value="NZ_FOSQ01000002.1"/>
</dbReference>
<organism evidence="6 7">
    <name type="scientific">Falsiroseomonas stagni DSM 19981</name>
    <dbReference type="NCBI Taxonomy" id="1123062"/>
    <lineage>
        <taxon>Bacteria</taxon>
        <taxon>Pseudomonadati</taxon>
        <taxon>Pseudomonadota</taxon>
        <taxon>Alphaproteobacteria</taxon>
        <taxon>Acetobacterales</taxon>
        <taxon>Roseomonadaceae</taxon>
        <taxon>Falsiroseomonas</taxon>
    </lineage>
</organism>
<dbReference type="STRING" id="1123062.SAMN02745775_102234"/>
<feature type="transmembrane region" description="Helical" evidence="4">
    <location>
        <begin position="20"/>
        <end position="44"/>
    </location>
</feature>
<evidence type="ECO:0000313" key="6">
    <source>
        <dbReference type="EMBL" id="SFK39742.1"/>
    </source>
</evidence>
<keyword evidence="7" id="KW-1185">Reference proteome</keyword>
<reference evidence="6 7" key="1">
    <citation type="submission" date="2016-10" db="EMBL/GenBank/DDBJ databases">
        <authorList>
            <person name="de Groot N.N."/>
        </authorList>
    </citation>
    <scope>NUCLEOTIDE SEQUENCE [LARGE SCALE GENOMIC DNA]</scope>
    <source>
        <strain evidence="6 7">DSM 19981</strain>
    </source>
</reference>
<feature type="compositionally biased region" description="Basic and acidic residues" evidence="3">
    <location>
        <begin position="279"/>
        <end position="295"/>
    </location>
</feature>
<dbReference type="SUPFAM" id="SSF103088">
    <property type="entry name" value="OmpA-like"/>
    <property type="match status" value="1"/>
</dbReference>
<dbReference type="PANTHER" id="PTHR30329">
    <property type="entry name" value="STATOR ELEMENT OF FLAGELLAR MOTOR COMPLEX"/>
    <property type="match status" value="1"/>
</dbReference>
<keyword evidence="2" id="KW-0175">Coiled coil</keyword>
<dbReference type="Pfam" id="PF00691">
    <property type="entry name" value="OmpA"/>
    <property type="match status" value="1"/>
</dbReference>